<evidence type="ECO:0000256" key="2">
    <source>
        <dbReference type="ARBA" id="ARBA00023125"/>
    </source>
</evidence>
<dbReference type="KEGG" id="rhoz:GXP67_14535"/>
<organism evidence="5 6">
    <name type="scientific">Rhodocytophaga rosea</name>
    <dbReference type="NCBI Taxonomy" id="2704465"/>
    <lineage>
        <taxon>Bacteria</taxon>
        <taxon>Pseudomonadati</taxon>
        <taxon>Bacteroidota</taxon>
        <taxon>Cytophagia</taxon>
        <taxon>Cytophagales</taxon>
        <taxon>Rhodocytophagaceae</taxon>
        <taxon>Rhodocytophaga</taxon>
    </lineage>
</organism>
<dbReference type="CDD" id="cd06170">
    <property type="entry name" value="LuxR_C_like"/>
    <property type="match status" value="1"/>
</dbReference>
<proteinExistence type="predicted"/>
<dbReference type="PANTHER" id="PTHR44688">
    <property type="entry name" value="DNA-BINDING TRANSCRIPTIONAL ACTIVATOR DEVR_DOSR"/>
    <property type="match status" value="1"/>
</dbReference>
<dbReference type="Pfam" id="PF00196">
    <property type="entry name" value="GerE"/>
    <property type="match status" value="1"/>
</dbReference>
<evidence type="ECO:0000256" key="3">
    <source>
        <dbReference type="ARBA" id="ARBA00023163"/>
    </source>
</evidence>
<reference evidence="5 6" key="1">
    <citation type="submission" date="2020-01" db="EMBL/GenBank/DDBJ databases">
        <authorList>
            <person name="Kim M.K."/>
        </authorList>
    </citation>
    <scope>NUCLEOTIDE SEQUENCE [LARGE SCALE GENOMIC DNA]</scope>
    <source>
        <strain evidence="5 6">172606-1</strain>
    </source>
</reference>
<dbReference type="SMART" id="SM00421">
    <property type="entry name" value="HTH_LUXR"/>
    <property type="match status" value="1"/>
</dbReference>
<dbReference type="Proteomes" id="UP000480178">
    <property type="component" value="Chromosome"/>
</dbReference>
<dbReference type="PRINTS" id="PR00038">
    <property type="entry name" value="HTHLUXR"/>
</dbReference>
<feature type="domain" description="HTH luxR-type" evidence="4">
    <location>
        <begin position="26"/>
        <end position="91"/>
    </location>
</feature>
<dbReference type="AlphaFoldDB" id="A0A6C0GIU4"/>
<dbReference type="PANTHER" id="PTHR44688:SF16">
    <property type="entry name" value="DNA-BINDING TRANSCRIPTIONAL ACTIVATOR DEVR_DOSR"/>
    <property type="match status" value="1"/>
</dbReference>
<dbReference type="GO" id="GO:0003677">
    <property type="term" value="F:DNA binding"/>
    <property type="evidence" value="ECO:0007669"/>
    <property type="project" value="UniProtKB-KW"/>
</dbReference>
<dbReference type="RefSeq" id="WP_162443786.1">
    <property type="nucleotide sequence ID" value="NZ_CP048222.1"/>
</dbReference>
<evidence type="ECO:0000313" key="5">
    <source>
        <dbReference type="EMBL" id="QHT67764.1"/>
    </source>
</evidence>
<dbReference type="SUPFAM" id="SSF46894">
    <property type="entry name" value="C-terminal effector domain of the bipartite response regulators"/>
    <property type="match status" value="1"/>
</dbReference>
<protein>
    <submittedName>
        <fullName evidence="5">Helix-turn-helix transcriptional regulator</fullName>
    </submittedName>
</protein>
<evidence type="ECO:0000256" key="1">
    <source>
        <dbReference type="ARBA" id="ARBA00023015"/>
    </source>
</evidence>
<name>A0A6C0GIU4_9BACT</name>
<dbReference type="InterPro" id="IPR000792">
    <property type="entry name" value="Tscrpt_reg_LuxR_C"/>
</dbReference>
<evidence type="ECO:0000259" key="4">
    <source>
        <dbReference type="PROSITE" id="PS50043"/>
    </source>
</evidence>
<accession>A0A6C0GIU4</accession>
<keyword evidence="3" id="KW-0804">Transcription</keyword>
<evidence type="ECO:0000313" key="6">
    <source>
        <dbReference type="Proteomes" id="UP000480178"/>
    </source>
</evidence>
<dbReference type="PROSITE" id="PS50043">
    <property type="entry name" value="HTH_LUXR_2"/>
    <property type="match status" value="1"/>
</dbReference>
<keyword evidence="1" id="KW-0805">Transcription regulation</keyword>
<dbReference type="PROSITE" id="PS00622">
    <property type="entry name" value="HTH_LUXR_1"/>
    <property type="match status" value="1"/>
</dbReference>
<dbReference type="GO" id="GO:0006355">
    <property type="term" value="P:regulation of DNA-templated transcription"/>
    <property type="evidence" value="ECO:0007669"/>
    <property type="project" value="InterPro"/>
</dbReference>
<dbReference type="Gene3D" id="1.10.10.10">
    <property type="entry name" value="Winged helix-like DNA-binding domain superfamily/Winged helix DNA-binding domain"/>
    <property type="match status" value="1"/>
</dbReference>
<dbReference type="InterPro" id="IPR036388">
    <property type="entry name" value="WH-like_DNA-bd_sf"/>
</dbReference>
<dbReference type="EMBL" id="CP048222">
    <property type="protein sequence ID" value="QHT67764.1"/>
    <property type="molecule type" value="Genomic_DNA"/>
</dbReference>
<gene>
    <name evidence="5" type="ORF">GXP67_14535</name>
</gene>
<sequence length="96" mass="11084">MKVAHLITVAEDWPARKKLKKAPPVLPSNKDVLTKREIEIIKLMFDDYNTNEIAWELSISTRTVDTHRKNMLRKTGIQSTIGLIKYALVRGLIRLE</sequence>
<keyword evidence="6" id="KW-1185">Reference proteome</keyword>
<dbReference type="InterPro" id="IPR016032">
    <property type="entry name" value="Sig_transdc_resp-reg_C-effctor"/>
</dbReference>
<keyword evidence="2" id="KW-0238">DNA-binding</keyword>